<accession>A0A9N9N229</accession>
<sequence>MGSCSRESYGKIVKILPYRSYTIETDGGQYRRNKWHLILASFVKNDNVNLRRSDSFNSLCRTSPSNYFQNNLINPIDHNLMNKNLDRLDNRAKETIGSFVNDSNVNCCPAIQRGKPGWLKDFVD</sequence>
<reference evidence="1" key="2">
    <citation type="submission" date="2022-10" db="EMBL/GenBank/DDBJ databases">
        <authorList>
            <consortium name="ENA_rothamsted_submissions"/>
            <consortium name="culmorum"/>
            <person name="King R."/>
        </authorList>
    </citation>
    <scope>NUCLEOTIDE SEQUENCE</scope>
</reference>
<gene>
    <name evidence="1" type="ORF">DIATSA_LOCUS419</name>
</gene>
<evidence type="ECO:0000313" key="1">
    <source>
        <dbReference type="EMBL" id="CAG9782135.1"/>
    </source>
</evidence>
<dbReference type="EMBL" id="OU893332">
    <property type="protein sequence ID" value="CAG9782135.1"/>
    <property type="molecule type" value="Genomic_DNA"/>
</dbReference>
<dbReference type="Proteomes" id="UP001153714">
    <property type="component" value="Chromosome 1"/>
</dbReference>
<dbReference type="OrthoDB" id="6782258at2759"/>
<protein>
    <submittedName>
        <fullName evidence="1">Uncharacterized protein</fullName>
    </submittedName>
</protein>
<dbReference type="AlphaFoldDB" id="A0A9N9N229"/>
<name>A0A9N9N229_9NEOP</name>
<proteinExistence type="predicted"/>
<keyword evidence="2" id="KW-1185">Reference proteome</keyword>
<evidence type="ECO:0000313" key="2">
    <source>
        <dbReference type="Proteomes" id="UP001153714"/>
    </source>
</evidence>
<reference evidence="1" key="1">
    <citation type="submission" date="2021-12" db="EMBL/GenBank/DDBJ databases">
        <authorList>
            <person name="King R."/>
        </authorList>
    </citation>
    <scope>NUCLEOTIDE SEQUENCE</scope>
</reference>
<organism evidence="1 2">
    <name type="scientific">Diatraea saccharalis</name>
    <name type="common">sugarcane borer</name>
    <dbReference type="NCBI Taxonomy" id="40085"/>
    <lineage>
        <taxon>Eukaryota</taxon>
        <taxon>Metazoa</taxon>
        <taxon>Ecdysozoa</taxon>
        <taxon>Arthropoda</taxon>
        <taxon>Hexapoda</taxon>
        <taxon>Insecta</taxon>
        <taxon>Pterygota</taxon>
        <taxon>Neoptera</taxon>
        <taxon>Endopterygota</taxon>
        <taxon>Lepidoptera</taxon>
        <taxon>Glossata</taxon>
        <taxon>Ditrysia</taxon>
        <taxon>Pyraloidea</taxon>
        <taxon>Crambidae</taxon>
        <taxon>Crambinae</taxon>
        <taxon>Diatraea</taxon>
    </lineage>
</organism>